<feature type="transmembrane region" description="Helical" evidence="16">
    <location>
        <begin position="1170"/>
        <end position="1192"/>
    </location>
</feature>
<dbReference type="FunFam" id="1.20.120.350:FF:000012">
    <property type="entry name" value="Voltage-dependent T-type calcium channel subunit alpha"/>
    <property type="match status" value="1"/>
</dbReference>
<dbReference type="GO" id="GO:0005891">
    <property type="term" value="C:voltage-gated calcium channel complex"/>
    <property type="evidence" value="ECO:0007669"/>
    <property type="project" value="InterPro"/>
</dbReference>
<keyword evidence="4" id="KW-0107">Calcium channel</keyword>
<feature type="transmembrane region" description="Helical" evidence="16">
    <location>
        <begin position="1037"/>
        <end position="1055"/>
    </location>
</feature>
<feature type="transmembrane region" description="Helical" evidence="16">
    <location>
        <begin position="1388"/>
        <end position="1407"/>
    </location>
</feature>
<dbReference type="PANTHER" id="PTHR10037:SF209">
    <property type="entry name" value="VOLTAGE-DEPENDENT T-TYPE CALCIUM CHANNEL SUBUNIT ALPHA"/>
    <property type="match status" value="1"/>
</dbReference>
<keyword evidence="11 16" id="KW-0472">Membrane</keyword>
<keyword evidence="3" id="KW-0109">Calcium transport</keyword>
<evidence type="ECO:0000256" key="11">
    <source>
        <dbReference type="ARBA" id="ARBA00023136"/>
    </source>
</evidence>
<dbReference type="FunFam" id="1.10.287.70:FF:000018">
    <property type="entry name" value="Voltage-dependent T-type calcium channel subunit alpha"/>
    <property type="match status" value="1"/>
</dbReference>
<keyword evidence="7" id="KW-0106">Calcium</keyword>
<evidence type="ECO:0000256" key="10">
    <source>
        <dbReference type="ARBA" id="ARBA00023065"/>
    </source>
</evidence>
<feature type="transmembrane region" description="Helical" evidence="16">
    <location>
        <begin position="45"/>
        <end position="64"/>
    </location>
</feature>
<feature type="domain" description="Ion transport" evidence="17">
    <location>
        <begin position="1351"/>
        <end position="1609"/>
    </location>
</feature>
<dbReference type="GO" id="GO:0045956">
    <property type="term" value="P:positive regulation of calcium ion-dependent exocytosis"/>
    <property type="evidence" value="ECO:0007669"/>
    <property type="project" value="TreeGrafter"/>
</dbReference>
<evidence type="ECO:0000256" key="1">
    <source>
        <dbReference type="ARBA" id="ARBA00004141"/>
    </source>
</evidence>
<feature type="transmembrane region" description="Helical" evidence="16">
    <location>
        <begin position="84"/>
        <end position="105"/>
    </location>
</feature>
<keyword evidence="6" id="KW-0677">Repeat</keyword>
<dbReference type="FunFam" id="1.10.287.70:FF:000054">
    <property type="entry name" value="Voltage-dependent T-type calcium channel subunit alpha"/>
    <property type="match status" value="1"/>
</dbReference>
<evidence type="ECO:0000256" key="8">
    <source>
        <dbReference type="ARBA" id="ARBA00022882"/>
    </source>
</evidence>
<proteinExistence type="predicted"/>
<feature type="domain" description="Ion transport" evidence="17">
    <location>
        <begin position="530"/>
        <end position="758"/>
    </location>
</feature>
<dbReference type="FunFam" id="1.10.287.70:FF:000053">
    <property type="entry name" value="Voltage-dependent T-type calcium channel subunit alpha"/>
    <property type="match status" value="1"/>
</dbReference>
<keyword evidence="5 16" id="KW-0812">Transmembrane</keyword>
<comment type="subcellular location">
    <subcellularLocation>
        <location evidence="1">Membrane</location>
        <topology evidence="1">Multi-pass membrane protein</topology>
    </subcellularLocation>
</comment>
<name>A0A8C6NPQ4_NOTFU</name>
<feature type="transmembrane region" description="Helical" evidence="16">
    <location>
        <begin position="1578"/>
        <end position="1599"/>
    </location>
</feature>
<dbReference type="FunFam" id="1.20.120.350:FF:000007">
    <property type="entry name" value="Voltage-dependent T-type calcium channel subunit alpha"/>
    <property type="match status" value="1"/>
</dbReference>
<evidence type="ECO:0000256" key="3">
    <source>
        <dbReference type="ARBA" id="ARBA00022568"/>
    </source>
</evidence>
<reference evidence="18" key="1">
    <citation type="submission" date="2014-08" db="EMBL/GenBank/DDBJ databases">
        <authorList>
            <person name="Senf B."/>
            <person name="Petzold A."/>
            <person name="Downie B.R."/>
            <person name="Koch P."/>
            <person name="Platzer M."/>
        </authorList>
    </citation>
    <scope>NUCLEOTIDE SEQUENCE [LARGE SCALE GENOMIC DNA]</scope>
    <source>
        <strain evidence="18">GRZ</strain>
    </source>
</reference>
<feature type="transmembrane region" description="Helical" evidence="16">
    <location>
        <begin position="1471"/>
        <end position="1498"/>
    </location>
</feature>
<keyword evidence="13" id="KW-0407">Ion channel</keyword>
<feature type="domain" description="Ion transport" evidence="17">
    <location>
        <begin position="1035"/>
        <end position="1305"/>
    </location>
</feature>
<dbReference type="GO" id="GO:0005248">
    <property type="term" value="F:voltage-gated sodium channel activity"/>
    <property type="evidence" value="ECO:0007669"/>
    <property type="project" value="TreeGrafter"/>
</dbReference>
<dbReference type="Gene3D" id="1.20.120.350">
    <property type="entry name" value="Voltage-gated potassium channels. Chain C"/>
    <property type="match status" value="4"/>
</dbReference>
<feature type="compositionally biased region" description="Basic and acidic residues" evidence="15">
    <location>
        <begin position="1306"/>
        <end position="1317"/>
    </location>
</feature>
<dbReference type="InterPro" id="IPR005445">
    <property type="entry name" value="VDCC_T_a1"/>
</dbReference>
<feature type="region of interest" description="Disordered" evidence="15">
    <location>
        <begin position="760"/>
        <end position="788"/>
    </location>
</feature>
<evidence type="ECO:0000256" key="5">
    <source>
        <dbReference type="ARBA" id="ARBA00022692"/>
    </source>
</evidence>
<feature type="transmembrane region" description="Helical" evidence="16">
    <location>
        <begin position="15"/>
        <end position="33"/>
    </location>
</feature>
<keyword evidence="19" id="KW-1185">Reference proteome</keyword>
<evidence type="ECO:0000259" key="17">
    <source>
        <dbReference type="Pfam" id="PF00520"/>
    </source>
</evidence>
<dbReference type="FunFam" id="1.20.120.350:FF:000009">
    <property type="entry name" value="Voltage-dependent T-type calcium channel subunit alpha"/>
    <property type="match status" value="1"/>
</dbReference>
<dbReference type="GO" id="GO:0070509">
    <property type="term" value="P:calcium ion import"/>
    <property type="evidence" value="ECO:0007669"/>
    <property type="project" value="TreeGrafter"/>
</dbReference>
<dbReference type="Ensembl" id="ENSNFUT00015017299.1">
    <property type="protein sequence ID" value="ENSNFUP00015016522.1"/>
    <property type="gene ID" value="ENSNFUG00015004748.1"/>
</dbReference>
<keyword evidence="10" id="KW-0406">Ion transport</keyword>
<feature type="transmembrane region" description="Helical" evidence="16">
    <location>
        <begin position="303"/>
        <end position="325"/>
    </location>
</feature>
<feature type="domain" description="Ion transport" evidence="17">
    <location>
        <begin position="48"/>
        <end position="367"/>
    </location>
</feature>
<protein>
    <submittedName>
        <fullName evidence="18">Calcium voltage-gated channel subunit alpha1 Ia</fullName>
    </submittedName>
</protein>
<dbReference type="SUPFAM" id="SSF81324">
    <property type="entry name" value="Voltage-gated potassium channels"/>
    <property type="match status" value="4"/>
</dbReference>
<feature type="transmembrane region" description="Helical" evidence="16">
    <location>
        <begin position="1108"/>
        <end position="1132"/>
    </location>
</feature>
<dbReference type="Gene3D" id="1.10.287.70">
    <property type="match status" value="4"/>
</dbReference>
<evidence type="ECO:0000256" key="7">
    <source>
        <dbReference type="ARBA" id="ARBA00022837"/>
    </source>
</evidence>
<evidence type="ECO:0000313" key="18">
    <source>
        <dbReference type="Ensembl" id="ENSNFUP00015016522.1"/>
    </source>
</evidence>
<evidence type="ECO:0000256" key="14">
    <source>
        <dbReference type="ARBA" id="ARBA00036634"/>
    </source>
</evidence>
<reference evidence="18" key="3">
    <citation type="submission" date="2025-09" db="UniProtKB">
        <authorList>
            <consortium name="Ensembl"/>
        </authorList>
    </citation>
    <scope>IDENTIFICATION</scope>
</reference>
<feature type="transmembrane region" description="Helical" evidence="16">
    <location>
        <begin position="652"/>
        <end position="674"/>
    </location>
</feature>
<organism evidence="18 19">
    <name type="scientific">Nothobranchius furzeri</name>
    <name type="common">Turquoise killifish</name>
    <dbReference type="NCBI Taxonomy" id="105023"/>
    <lineage>
        <taxon>Eukaryota</taxon>
        <taxon>Metazoa</taxon>
        <taxon>Chordata</taxon>
        <taxon>Craniata</taxon>
        <taxon>Vertebrata</taxon>
        <taxon>Euteleostomi</taxon>
        <taxon>Actinopterygii</taxon>
        <taxon>Neopterygii</taxon>
        <taxon>Teleostei</taxon>
        <taxon>Neoteleostei</taxon>
        <taxon>Acanthomorphata</taxon>
        <taxon>Ovalentaria</taxon>
        <taxon>Atherinomorphae</taxon>
        <taxon>Cyprinodontiformes</taxon>
        <taxon>Nothobranchiidae</taxon>
        <taxon>Nothobranchius</taxon>
    </lineage>
</organism>
<dbReference type="PANTHER" id="PTHR10037">
    <property type="entry name" value="VOLTAGE-GATED CATION CHANNEL CALCIUM AND SODIUM"/>
    <property type="match status" value="1"/>
</dbReference>
<evidence type="ECO:0000256" key="16">
    <source>
        <dbReference type="SAM" id="Phobius"/>
    </source>
</evidence>
<accession>A0A8C6NPQ4</accession>
<evidence type="ECO:0000256" key="15">
    <source>
        <dbReference type="SAM" id="MobiDB-lite"/>
    </source>
</evidence>
<feature type="region of interest" description="Disordered" evidence="15">
    <location>
        <begin position="870"/>
        <end position="889"/>
    </location>
</feature>
<dbReference type="InterPro" id="IPR005821">
    <property type="entry name" value="Ion_trans_dom"/>
</dbReference>
<feature type="transmembrane region" description="Helical" evidence="16">
    <location>
        <begin position="331"/>
        <end position="356"/>
    </location>
</feature>
<dbReference type="FunFam" id="1.20.120.350:FF:000008">
    <property type="entry name" value="Voltage-dependent T-type calcium channel subunit alpha"/>
    <property type="match status" value="1"/>
</dbReference>
<feature type="transmembrane region" description="Helical" evidence="16">
    <location>
        <begin position="1271"/>
        <end position="1295"/>
    </location>
</feature>
<feature type="region of interest" description="Disordered" evidence="15">
    <location>
        <begin position="1306"/>
        <end position="1327"/>
    </location>
</feature>
<feature type="transmembrane region" description="Helical" evidence="16">
    <location>
        <begin position="172"/>
        <end position="196"/>
    </location>
</feature>
<dbReference type="Proteomes" id="UP000694548">
    <property type="component" value="Chromosome sgr03"/>
</dbReference>
<sequence>AEVGPGDDASIGSDLSTLVVPFPELAPVVFFCLKQTTCPRNWCIRMRISIMVILLNCVTLGMYQPCENIDCTSDRCQILQAFDAFIYIFFALEMVIKMVALGIFGRRCYLGDTWNRLDFFIVMAGMVEYSLDLQNINLSAIRTVRVLRPLKAINRVPSMRILVNLLLDTLPMLGNVLLLCFFVFFIFGIIGVQLWAGLLRNRCYTEENFTIPSGMTLPAPYYRPEEDDERPFICSLASDNGIMSCSDVPARREGGRVCCLDKEDALGAGEALGLCINWNQYYTRCHTGNSNPHKGAINFDNIVYAWIVIFQVITLEGWVEIMYYVMDAHSFYNFIYFILLIIIGSFFMINLCLVVIATQFSETKQREHQLMQEQRAQCLSSSTLASMTEPGDCYEELFQLVCHVLRKAKRRSAALYYTLRGKPPPDNKTFTIHECCFKHLPHLPHSLIASYESESGVLVILLEVEGSDETVGDSANGEESEEDAVKETDKEKDRLEKDSGQRKKRRTCFGRCRDLWKGMRRKLWGIVESKYFSRGIMIAILINTISMGIEHHNQPEELTNVLEICNIVFTSMFTLEMILKLTAFGFFEYLRNPYNIFDGIIVIISVCEIIGQADGGLSVLRTFRLLRVIKLVRFMPALRRQLVVLMKTMDNVATFCMLLMLFIFIFSILGMHIFGCKFSLKTEAGDTVPDRKNFDSLLWAIVTVFQILTQEDWNMVLYNGMASTSPFAALYFVALMTFGNYVLFNLLVAILVEGFQAEGDANRSYSDDDRSSCNFDENDKQKDPLHLSDPKICTLTPNGHLDPSMLPAGLFPGEKLTFSLGSRKNSVISLGRADLDRRAVVSRGYHNWGRPLPPQPHPLWTRRSSWSSLGGRPCSSSSPTASPGVVGGSLRVRGPRASSSPHHHLFHHIQPDEEESLLSPPNCLRLPHPEFHGCIASRRDRRALSLELPHVLQVPVDPHHPLHRRKKSLSGGLVISNGRFVICYDVYLLQSLCFRIQKMLEVYRPDWCETREDWSIFLFSPRNKFRQMCQSIIAHKLFDYIVLVFIFSNCITVALERPKILQGSLERVFLTISNYIFTAIFVGEMTLKVVSMGFYMGEKAYLRSSWNVLDGFLVFVSLIDIVVSMAGGAKILGVLRVLRLLRTLRPLRVISRAPGLKLVVETLITSLKPIGNIVLICCAFFIIFGILGVQLFKGKFFYCLGPDVKNITNKSDCLQVNYKWVHHKYNFDNLGQALMSLFVLASKDGWVNIMYHGLDAVGVDQQPITNNNPWMLLYFISFLLIVSFFVLNMFVGVVVENFHKCRQHQEVEEAKRREEKRQRRMEKKRRKAQKLPYYSSYGNMRLMIHTLCTNHYLDLIITFIICINVITMSLEHYNQPRSLDLALKYCNYFFTSMFVLEAVLKLIAFGFRRFFKDRWNQLDLAIVLLSVMGITLEEIEISAALPINPTIIRIMRVLRIARVLKLLKMATGMRALLDTVVQALPQVGNLGLLFMLLFFIYAALGVELFGELVCNEDYPCEGMSRHATFENFGMAFLTLFQVSTGDNWNGIMKDTLRECPPDHNTDVDYACNPSLQFISPMYFVSFVLTAQFVLINVVVAVLMKHLDDSNKEAQEEAEMDAEIELELAQGTLCCMGAPGCGGGGVDKGLITVGTAPGGVARRKERGGPRGEMGEEVRRLQHVVTTAHRGPYNPCDSNRSSYSPAQVSICLCVCVSILE</sequence>
<keyword evidence="2" id="KW-0813">Transport</keyword>
<evidence type="ECO:0000313" key="19">
    <source>
        <dbReference type="Proteomes" id="UP000694548"/>
    </source>
</evidence>
<reference evidence="18" key="2">
    <citation type="submission" date="2025-08" db="UniProtKB">
        <authorList>
            <consortium name="Ensembl"/>
        </authorList>
    </citation>
    <scope>IDENTIFICATION</scope>
</reference>
<feature type="region of interest" description="Disordered" evidence="15">
    <location>
        <begin position="469"/>
        <end position="499"/>
    </location>
</feature>
<evidence type="ECO:0000256" key="6">
    <source>
        <dbReference type="ARBA" id="ARBA00022737"/>
    </source>
</evidence>
<gene>
    <name evidence="18" type="primary">CACNA1I</name>
</gene>
<keyword evidence="9 16" id="KW-1133">Transmembrane helix</keyword>
<feature type="transmembrane region" description="Helical" evidence="16">
    <location>
        <begin position="117"/>
        <end position="136"/>
    </location>
</feature>
<evidence type="ECO:0000256" key="13">
    <source>
        <dbReference type="ARBA" id="ARBA00023303"/>
    </source>
</evidence>
<feature type="compositionally biased region" description="Basic and acidic residues" evidence="15">
    <location>
        <begin position="765"/>
        <end position="788"/>
    </location>
</feature>
<feature type="transmembrane region" description="Helical" evidence="16">
    <location>
        <begin position="561"/>
        <end position="587"/>
    </location>
</feature>
<feature type="transmembrane region" description="Helical" evidence="16">
    <location>
        <begin position="1075"/>
        <end position="1096"/>
    </location>
</feature>
<dbReference type="InterPro" id="IPR027359">
    <property type="entry name" value="Volt_channel_dom_sf"/>
</dbReference>
<evidence type="ECO:0000256" key="12">
    <source>
        <dbReference type="ARBA" id="ARBA00023180"/>
    </source>
</evidence>
<feature type="compositionally biased region" description="Basic residues" evidence="15">
    <location>
        <begin position="1318"/>
        <end position="1327"/>
    </location>
</feature>
<evidence type="ECO:0000256" key="4">
    <source>
        <dbReference type="ARBA" id="ARBA00022673"/>
    </source>
</evidence>
<evidence type="ECO:0000256" key="2">
    <source>
        <dbReference type="ARBA" id="ARBA00022448"/>
    </source>
</evidence>
<keyword evidence="8" id="KW-0851">Voltage-gated channel</keyword>
<keyword evidence="12" id="KW-0325">Glycoprotein</keyword>
<dbReference type="PRINTS" id="PR01629">
    <property type="entry name" value="TVDCCALPHA1"/>
</dbReference>
<comment type="catalytic activity">
    <reaction evidence="14">
        <text>Ca(2+)(in) = Ca(2+)(out)</text>
        <dbReference type="Rhea" id="RHEA:29671"/>
        <dbReference type="ChEBI" id="CHEBI:29108"/>
    </reaction>
</comment>
<dbReference type="GeneTree" id="ENSGT00940000158594"/>
<feature type="compositionally biased region" description="Acidic residues" evidence="15">
    <location>
        <begin position="469"/>
        <end position="482"/>
    </location>
</feature>
<dbReference type="Pfam" id="PF00520">
    <property type="entry name" value="Ion_trans"/>
    <property type="match status" value="4"/>
</dbReference>
<dbReference type="GO" id="GO:0008332">
    <property type="term" value="F:low voltage-gated calcium channel activity"/>
    <property type="evidence" value="ECO:0007669"/>
    <property type="project" value="TreeGrafter"/>
</dbReference>
<feature type="compositionally biased region" description="Basic and acidic residues" evidence="15">
    <location>
        <begin position="483"/>
        <end position="499"/>
    </location>
</feature>
<dbReference type="GO" id="GO:0001518">
    <property type="term" value="C:voltage-gated sodium channel complex"/>
    <property type="evidence" value="ECO:0007669"/>
    <property type="project" value="TreeGrafter"/>
</dbReference>
<dbReference type="GO" id="GO:0086010">
    <property type="term" value="P:membrane depolarization during action potential"/>
    <property type="evidence" value="ECO:0007669"/>
    <property type="project" value="TreeGrafter"/>
</dbReference>
<feature type="transmembrane region" description="Helical" evidence="16">
    <location>
        <begin position="531"/>
        <end position="549"/>
    </location>
</feature>
<dbReference type="GO" id="GO:0043005">
    <property type="term" value="C:neuron projection"/>
    <property type="evidence" value="ECO:0007669"/>
    <property type="project" value="TreeGrafter"/>
</dbReference>
<feature type="transmembrane region" description="Helical" evidence="16">
    <location>
        <begin position="694"/>
        <end position="709"/>
    </location>
</feature>
<evidence type="ECO:0000256" key="9">
    <source>
        <dbReference type="ARBA" id="ARBA00022989"/>
    </source>
</evidence>
<feature type="transmembrane region" description="Helical" evidence="16">
    <location>
        <begin position="729"/>
        <end position="752"/>
    </location>
</feature>
<dbReference type="InterPro" id="IPR043203">
    <property type="entry name" value="VGCC_Ca_Na"/>
</dbReference>
<feature type="transmembrane region" description="Helical" evidence="16">
    <location>
        <begin position="1351"/>
        <end position="1368"/>
    </location>
</feature>